<protein>
    <submittedName>
        <fullName evidence="4">DNA-binding protein</fullName>
    </submittedName>
    <submittedName>
        <fullName evidence="5">Uncharacterized protein YjiK</fullName>
    </submittedName>
</protein>
<evidence type="ECO:0000256" key="3">
    <source>
        <dbReference type="ARBA" id="ARBA00023136"/>
    </source>
</evidence>
<sequence length="306" mass="34615">MKAIARLREHAGRKFWLGGLLLCLLFAAGQVHLDERLLYSLRTALNESSWEHRSLWLPEYRVRIDAQPVATVKDNLSGLTWDERRGHLWAVVNSPSELLAIDREGGFIARYPLQGFEDVEAVTYLGDDLLLVAEERRQALVMMPVPQQAGRLRRADYPSLTLALHADENSGFEGVGYDRAGNRLFVVKEHSPRKLYEIRGLRAALAGDMRLEIIDRQAWIEDKDMASDLASVHFDERTGHLVLLSDEARMLLELDGNGEMVSFRSLWSGFAGLEDSVPQGEGLTLDARGDLYLVSEPNLLYAFERR</sequence>
<evidence type="ECO:0000313" key="4">
    <source>
        <dbReference type="EMBL" id="AJE14271.1"/>
    </source>
</evidence>
<accession>A0A8D3XYX6</accession>
<evidence type="ECO:0000256" key="1">
    <source>
        <dbReference type="ARBA" id="ARBA00004236"/>
    </source>
</evidence>
<dbReference type="EMBL" id="FNHO01000007">
    <property type="protein sequence ID" value="SDM67903.1"/>
    <property type="molecule type" value="Genomic_DNA"/>
</dbReference>
<dbReference type="SUPFAM" id="SSF50956">
    <property type="entry name" value="Thermostable phytase (3-phytase)"/>
    <property type="match status" value="1"/>
</dbReference>
<keyword evidence="4" id="KW-0238">DNA-binding</keyword>
<name>A0A8D3XYX6_9GAMM</name>
<dbReference type="GO" id="GO:0005886">
    <property type="term" value="C:plasma membrane"/>
    <property type="evidence" value="ECO:0007669"/>
    <property type="project" value="UniProtKB-SubCell"/>
</dbReference>
<comment type="subcellular location">
    <subcellularLocation>
        <location evidence="1">Cell membrane</location>
    </subcellularLocation>
</comment>
<proteinExistence type="predicted"/>
<dbReference type="RefSeq" id="WP_043218691.1">
    <property type="nucleotide sequence ID" value="NZ_CP007511.1"/>
</dbReference>
<evidence type="ECO:0000256" key="2">
    <source>
        <dbReference type="ARBA" id="ARBA00022475"/>
    </source>
</evidence>
<dbReference type="GO" id="GO:0003677">
    <property type="term" value="F:DNA binding"/>
    <property type="evidence" value="ECO:0007669"/>
    <property type="project" value="UniProtKB-KW"/>
</dbReference>
<evidence type="ECO:0000313" key="6">
    <source>
        <dbReference type="Proteomes" id="UP000031271"/>
    </source>
</evidence>
<reference evidence="6" key="1">
    <citation type="submission" date="2014-03" db="EMBL/GenBank/DDBJ databases">
        <title>Complete genome of Pseudomonas balearica DSM 6083T, a sewage water isolate from an enrichment with 2-methylnaphthalene.</title>
        <authorList>
            <person name="Salva-Serra F."/>
            <person name="Jaen-Luchoro D."/>
            <person name="Busquets A."/>
            <person name="Pena A."/>
            <person name="Gomila M."/>
            <person name="Bosch R."/>
            <person name="Nogales B."/>
            <person name="Garcia-Valdes E."/>
            <person name="Lalucat J."/>
            <person name="Bennasar A."/>
        </authorList>
    </citation>
    <scope>NUCLEOTIDE SEQUENCE [LARGE SCALE GENOMIC DNA]</scope>
    <source>
        <strain evidence="6">DSM 6083</strain>
    </source>
</reference>
<keyword evidence="2" id="KW-1003">Cell membrane</keyword>
<dbReference type="EMBL" id="CP007511">
    <property type="protein sequence ID" value="AJE14271.1"/>
    <property type="molecule type" value="Genomic_DNA"/>
</dbReference>
<dbReference type="GeneID" id="77259113"/>
<dbReference type="Proteomes" id="UP000182276">
    <property type="component" value="Unassembled WGS sequence"/>
</dbReference>
<keyword evidence="3" id="KW-0472">Membrane</keyword>
<evidence type="ECO:0000313" key="5">
    <source>
        <dbReference type="EMBL" id="SDM67903.1"/>
    </source>
</evidence>
<dbReference type="Proteomes" id="UP000031271">
    <property type="component" value="Chromosome"/>
</dbReference>
<dbReference type="InterPro" id="IPR009722">
    <property type="entry name" value="YjiK/CarP"/>
</dbReference>
<organism evidence="4 6">
    <name type="scientific">Stutzerimonas balearica DSM 6083</name>
    <dbReference type="NCBI Taxonomy" id="1123016"/>
    <lineage>
        <taxon>Bacteria</taxon>
        <taxon>Pseudomonadati</taxon>
        <taxon>Pseudomonadota</taxon>
        <taxon>Gammaproteobacteria</taxon>
        <taxon>Pseudomonadales</taxon>
        <taxon>Pseudomonadaceae</taxon>
        <taxon>Stutzerimonas</taxon>
    </lineage>
</organism>
<reference evidence="4 6" key="3">
    <citation type="journal article" name="Genome Announc.">
        <title>Complete Genome Sequence of Pseudomonas balearica DSM 6083T.</title>
        <authorList>
            <person name="Bennasar-Figueras A."/>
            <person name="Salva-Serra F."/>
            <person name="Jaen-Luchoro D."/>
            <person name="Segui C."/>
            <person name="Aliaga F."/>
            <person name="Busquets A."/>
            <person name="Gomila M."/>
            <person name="Moore E.R."/>
            <person name="Lalucat J."/>
        </authorList>
    </citation>
    <scope>NUCLEOTIDE SEQUENCE [LARGE SCALE GENOMIC DNA]</scope>
    <source>
        <strain evidence="6">DSM 6083</strain>
        <strain evidence="4">DSM6083</strain>
    </source>
</reference>
<dbReference type="Pfam" id="PF06977">
    <property type="entry name" value="SdiA-regulated"/>
    <property type="match status" value="1"/>
</dbReference>
<dbReference type="CDD" id="cd09971">
    <property type="entry name" value="SdiA-regulated"/>
    <property type="match status" value="1"/>
</dbReference>
<dbReference type="AlphaFoldDB" id="A0A8D3XYX6"/>
<keyword evidence="7" id="KW-1185">Reference proteome</keyword>
<reference evidence="5 7" key="2">
    <citation type="submission" date="2016-10" db="EMBL/GenBank/DDBJ databases">
        <authorList>
            <person name="Varghese N."/>
            <person name="Submissions S."/>
        </authorList>
    </citation>
    <scope>NUCLEOTIDE SEQUENCE [LARGE SCALE GENOMIC DNA]</scope>
    <source>
        <strain evidence="5 7">DSM 6083</strain>
    </source>
</reference>
<evidence type="ECO:0000313" key="7">
    <source>
        <dbReference type="Proteomes" id="UP000182276"/>
    </source>
</evidence>
<dbReference type="KEGG" id="pbm:CL52_04180"/>
<gene>
    <name evidence="4" type="ORF">CL52_04180</name>
    <name evidence="5" type="ORF">SAMN05660875_107125</name>
</gene>